<dbReference type="InterPro" id="IPR036188">
    <property type="entry name" value="FAD/NAD-bd_sf"/>
</dbReference>
<dbReference type="InterPro" id="IPR032151">
    <property type="entry name" value="CFAP61_N"/>
</dbReference>
<organism evidence="3 4">
    <name type="scientific">Photinus pyralis</name>
    <name type="common">Common eastern firefly</name>
    <name type="synonym">Lampyris pyralis</name>
    <dbReference type="NCBI Taxonomy" id="7054"/>
    <lineage>
        <taxon>Eukaryota</taxon>
        <taxon>Metazoa</taxon>
        <taxon>Ecdysozoa</taxon>
        <taxon>Arthropoda</taxon>
        <taxon>Hexapoda</taxon>
        <taxon>Insecta</taxon>
        <taxon>Pterygota</taxon>
        <taxon>Neoptera</taxon>
        <taxon>Endopterygota</taxon>
        <taxon>Coleoptera</taxon>
        <taxon>Polyphaga</taxon>
        <taxon>Elateriformia</taxon>
        <taxon>Elateroidea</taxon>
        <taxon>Lampyridae</taxon>
        <taxon>Lampyrinae</taxon>
        <taxon>Photinus</taxon>
    </lineage>
</organism>
<dbReference type="Gene3D" id="3.50.50.60">
    <property type="entry name" value="FAD/NAD(P)-binding domain"/>
    <property type="match status" value="2"/>
</dbReference>
<accession>A0A5N4A2R5</accession>
<keyword evidence="4" id="KW-1185">Reference proteome</keyword>
<protein>
    <recommendedName>
        <fullName evidence="5">Cilia- and flagella-associated protein 61 N-terminal domain-containing protein</fullName>
    </recommendedName>
</protein>
<dbReference type="AlphaFoldDB" id="A0A5N4A2R5"/>
<feature type="domain" description="Cilia- and flagella-associated protein 61 N-terminal" evidence="1">
    <location>
        <begin position="410"/>
        <end position="564"/>
    </location>
</feature>
<dbReference type="PANTHER" id="PTHR21178:SF8">
    <property type="entry name" value="CILIA- AND FLAGELLA-ASSOCIATED PROTEIN 61"/>
    <property type="match status" value="1"/>
</dbReference>
<dbReference type="InterPro" id="IPR038884">
    <property type="entry name" value="CFAP61"/>
</dbReference>
<dbReference type="Pfam" id="PF23150">
    <property type="entry name" value="CFAP61_dimer"/>
    <property type="match status" value="1"/>
</dbReference>
<comment type="caution">
    <text evidence="3">The sequence shown here is derived from an EMBL/GenBank/DDBJ whole genome shotgun (WGS) entry which is preliminary data.</text>
</comment>
<gene>
    <name evidence="3" type="ORF">PPYR_03407</name>
</gene>
<evidence type="ECO:0000259" key="1">
    <source>
        <dbReference type="Pfam" id="PF16092"/>
    </source>
</evidence>
<dbReference type="PANTHER" id="PTHR21178">
    <property type="entry name" value="CILIA- AND FLAGELLA-ASSOCIATED PROTEIN 61"/>
    <property type="match status" value="1"/>
</dbReference>
<evidence type="ECO:0008006" key="5">
    <source>
        <dbReference type="Google" id="ProtNLM"/>
    </source>
</evidence>
<dbReference type="EMBL" id="VVIM01000011">
    <property type="protein sequence ID" value="KAB0791607.1"/>
    <property type="molecule type" value="Genomic_DNA"/>
</dbReference>
<dbReference type="SUPFAM" id="SSF51905">
    <property type="entry name" value="FAD/NAD(P)-binding domain"/>
    <property type="match status" value="1"/>
</dbReference>
<feature type="domain" description="Cilia- and flagella-associated protein 61 N-terminal" evidence="1">
    <location>
        <begin position="26"/>
        <end position="276"/>
    </location>
</feature>
<feature type="domain" description="CFAP61 dimerisation" evidence="2">
    <location>
        <begin position="1049"/>
        <end position="1170"/>
    </location>
</feature>
<dbReference type="InterPro" id="IPR056299">
    <property type="entry name" value="CFAP61_dimer"/>
</dbReference>
<evidence type="ECO:0000313" key="3">
    <source>
        <dbReference type="EMBL" id="KAB0791607.1"/>
    </source>
</evidence>
<evidence type="ECO:0000259" key="2">
    <source>
        <dbReference type="Pfam" id="PF23150"/>
    </source>
</evidence>
<proteinExistence type="predicted"/>
<dbReference type="FunCoup" id="A0A5N4A2R5">
    <property type="interactions" value="3"/>
</dbReference>
<dbReference type="InParanoid" id="A0A5N4A2R5"/>
<name>A0A5N4A2R5_PHOPY</name>
<reference evidence="3 4" key="1">
    <citation type="journal article" date="2018" name="Elife">
        <title>Firefly genomes illuminate parallel origins of bioluminescence in beetles.</title>
        <authorList>
            <person name="Fallon T.R."/>
            <person name="Lower S.E."/>
            <person name="Chang C.H."/>
            <person name="Bessho-Uehara M."/>
            <person name="Martin G.J."/>
            <person name="Bewick A.J."/>
            <person name="Behringer M."/>
            <person name="Debat H.J."/>
            <person name="Wong I."/>
            <person name="Day J.C."/>
            <person name="Suvorov A."/>
            <person name="Silva C.J."/>
            <person name="Stanger-Hall K.F."/>
            <person name="Hall D.W."/>
            <person name="Schmitz R.J."/>
            <person name="Nelson D.R."/>
            <person name="Lewis S.M."/>
            <person name="Shigenobu S."/>
            <person name="Bybee S.M."/>
            <person name="Larracuente A.M."/>
            <person name="Oba Y."/>
            <person name="Weng J.K."/>
        </authorList>
    </citation>
    <scope>NUCLEOTIDE SEQUENCE [LARGE SCALE GENOMIC DNA]</scope>
    <source>
        <strain evidence="3">1611_PpyrPB1</strain>
        <tissue evidence="3">Whole body</tissue>
    </source>
</reference>
<dbReference type="Proteomes" id="UP000327044">
    <property type="component" value="Unassembled WGS sequence"/>
</dbReference>
<sequence length="1271" mass="146054">MSTSSYDSKHKFPFQIDTGVSDEDVCRATVADSDSCERLIDDYTRNLFGNVDCKKLIDTCFLPVCLRNQDELVAFICLHDRPNIPSIPSSDWTSWARNLYNLKASIPYNTLWIHLAGWDNRYTYTFLSPILRHTFLTCTSVEHILLVIPPNTTYTSWLDGKGTRLIPAGFYDANKVQTLYLILRQHFVTKYKIRRAVEEDNDDLTPLIYANSARLQNIYGEFYIAEMITRHQNSGRQLIVAEYNDNAVAVLCLNEVLNEPLLNEEFELAPFYGLRKSHLDDNVYDLIRPSSITGLLSDGAERELTSLVNILQLEEAEASYGSSVEQEANHSDVDYFINVPSVDLSTKAASDVTHSSKTSNAFSGMMLSSNDYQAHLFAERKAEVDLEEECTPPEFPPFTRIPTPVYHGDINAFTLELAVSHPDHESETIPLLLQAAFECFPERDYCILSIPSTCPPFPLLNLFVRVAPRATSTYPHELYLLHRNSVLSTLETRQAAVPDIEEVQEFIENIPVAHTFIDNFLAAICEEDDFESYLLTSENKIVGVAVIRQENENEYLNNHYNVNEWINEEYHKDDGRALLIHLVLSPIFQRQSQFFLREILRLSDYTVLFYRISSADLSSATRDRPLCGILDYLFPLRPRHLPEFPNIRSYQEFKVIEKIAPFTVYLTTINLCTLRYIEINTKIVVIGSSDTALAFLMGLIHSPRTLYKANFSNVTVVSPHGLSYDKPNKILSRFFVQRSTFNYQHIQMDTLKTYVNEVNGVLTKIDRKNKCIVINEDSTLSYDLLFIMCGKQFQKPIMSGNKKHPISRFPENVFLINTQMDANNALGQLKRLSMRKCKSDKIIVYGYAMEVYCCITALIKYGISPDNIQFVESFPFRSPGKIAEQLEQFNDPVVGDTVRTSIVQEGVRYYSSYYFVDWIIHKDENIVTTVKFESQQRRVNLSCKAMFMYNDKLVSGRTFSAISSAGLVFDGALVIAPDCKTNDPFIYAAGTVTKYSRRYYADDLAHQFFNSEEIGTKLGQSIRAKLIPNCDEKKYEDILLSAKNSSTVPLYEKPLITFCRLPRKLRYLSVTNPGKQIPWEIGMASDNYGEILVSGNCVDLERQGYFRLHLNNQGIVETITCLAKFNIDIANITRLWGKHERLLNNLKMRFGMGTVQDLYEYFREPWASAIYHDFYPSLEHRLHHILTQLTSSSGEFPVDNFLKIYENNDRNERNESENEEGKLLSFICRTLTEEILQFVKDNRSFLPMYAYPSYIRNWLISFERSPLFHAQ</sequence>
<evidence type="ECO:0000313" key="4">
    <source>
        <dbReference type="Proteomes" id="UP000327044"/>
    </source>
</evidence>
<dbReference type="Pfam" id="PF16092">
    <property type="entry name" value="CFAP61_N"/>
    <property type="match status" value="2"/>
</dbReference>